<sequence length="124" mass="13772">MVAMTSQYSMMSIVILSYKPHQDEKLTGSTGSSRARQAWANCGCGAKWAKMDSPRLKAEEIPILTQSPSNNIVVPTLDAYVRTLAQAMIRMVVAPGREDSNWPAGDHARASAWPPKRQQEHFTR</sequence>
<reference evidence="1" key="1">
    <citation type="submission" date="2018-02" db="EMBL/GenBank/DDBJ databases">
        <title>The genomes of Aspergillus section Nigri reveals drivers in fungal speciation.</title>
        <authorList>
            <consortium name="DOE Joint Genome Institute"/>
            <person name="Vesth T.C."/>
            <person name="Nybo J."/>
            <person name="Theobald S."/>
            <person name="Brandl J."/>
            <person name="Frisvad J.C."/>
            <person name="Nielsen K.F."/>
            <person name="Lyhne E.K."/>
            <person name="Kogle M.E."/>
            <person name="Kuo A."/>
            <person name="Riley R."/>
            <person name="Clum A."/>
            <person name="Nolan M."/>
            <person name="Lipzen A."/>
            <person name="Salamov A."/>
            <person name="Henrissat B."/>
            <person name="Wiebenga A."/>
            <person name="De vries R.P."/>
            <person name="Grigoriev I.V."/>
            <person name="Mortensen U.H."/>
            <person name="Andersen M.R."/>
            <person name="Baker S.E."/>
        </authorList>
    </citation>
    <scope>NUCLEOTIDE SEQUENCE</scope>
    <source>
        <strain evidence="1">CBS 115574</strain>
    </source>
</reference>
<gene>
    <name evidence="1" type="ORF">BO79DRAFT_254081</name>
</gene>
<protein>
    <submittedName>
        <fullName evidence="1">Uncharacterized protein</fullName>
    </submittedName>
</protein>
<keyword evidence="2" id="KW-1185">Reference proteome</keyword>
<name>A0ACD1II63_9EURO</name>
<dbReference type="EMBL" id="KZ824546">
    <property type="protein sequence ID" value="RAK89993.1"/>
    <property type="molecule type" value="Genomic_DNA"/>
</dbReference>
<dbReference type="Proteomes" id="UP000249748">
    <property type="component" value="Unassembled WGS sequence"/>
</dbReference>
<accession>A0ACD1II63</accession>
<proteinExistence type="predicted"/>
<evidence type="ECO:0000313" key="2">
    <source>
        <dbReference type="Proteomes" id="UP000249748"/>
    </source>
</evidence>
<organism evidence="1 2">
    <name type="scientific">Aspergillus costaricaensis CBS 115574</name>
    <dbReference type="NCBI Taxonomy" id="1448317"/>
    <lineage>
        <taxon>Eukaryota</taxon>
        <taxon>Fungi</taxon>
        <taxon>Dikarya</taxon>
        <taxon>Ascomycota</taxon>
        <taxon>Pezizomycotina</taxon>
        <taxon>Eurotiomycetes</taxon>
        <taxon>Eurotiomycetidae</taxon>
        <taxon>Eurotiales</taxon>
        <taxon>Aspergillaceae</taxon>
        <taxon>Aspergillus</taxon>
        <taxon>Aspergillus subgen. Circumdati</taxon>
    </lineage>
</organism>
<evidence type="ECO:0000313" key="1">
    <source>
        <dbReference type="EMBL" id="RAK89993.1"/>
    </source>
</evidence>